<sequence>MTVHLRYFAALADQAGVASETVETHAISLAGLYDEVRARRGLRLERAWVRVAVQDEFADWNRAPRDGDRIAFMPPVSGG</sequence>
<dbReference type="PANTHER" id="PTHR33359:SF1">
    <property type="entry name" value="MOLYBDOPTERIN SYNTHASE SULFUR CARRIER SUBUNIT"/>
    <property type="match status" value="1"/>
</dbReference>
<dbReference type="SUPFAM" id="SSF54285">
    <property type="entry name" value="MoaD/ThiS"/>
    <property type="match status" value="1"/>
</dbReference>
<comment type="caution">
    <text evidence="2">The sequence shown here is derived from an EMBL/GenBank/DDBJ whole genome shotgun (WGS) entry which is preliminary data.</text>
</comment>
<evidence type="ECO:0000256" key="1">
    <source>
        <dbReference type="ARBA" id="ARBA00022741"/>
    </source>
</evidence>
<dbReference type="InterPro" id="IPR016155">
    <property type="entry name" value="Mopterin_synth/thiamin_S_b"/>
</dbReference>
<dbReference type="InterPro" id="IPR012675">
    <property type="entry name" value="Beta-grasp_dom_sf"/>
</dbReference>
<reference evidence="2" key="1">
    <citation type="submission" date="2016-10" db="EMBL/GenBank/DDBJ databases">
        <title>Sequence of Gallionella enrichment culture.</title>
        <authorList>
            <person name="Poehlein A."/>
            <person name="Muehling M."/>
            <person name="Daniel R."/>
        </authorList>
    </citation>
    <scope>NUCLEOTIDE SEQUENCE</scope>
</reference>
<accession>A0A1J5R9P3</accession>
<dbReference type="Gene3D" id="3.10.20.30">
    <property type="match status" value="1"/>
</dbReference>
<dbReference type="EMBL" id="MLJW01000241">
    <property type="protein sequence ID" value="OIQ92066.1"/>
    <property type="molecule type" value="Genomic_DNA"/>
</dbReference>
<dbReference type="GO" id="GO:0000166">
    <property type="term" value="F:nucleotide binding"/>
    <property type="evidence" value="ECO:0007669"/>
    <property type="project" value="UniProtKB-KW"/>
</dbReference>
<dbReference type="AlphaFoldDB" id="A0A1J5R9P3"/>
<dbReference type="InterPro" id="IPR003749">
    <property type="entry name" value="ThiS/MoaD-like"/>
</dbReference>
<evidence type="ECO:0000313" key="2">
    <source>
        <dbReference type="EMBL" id="OIQ92066.1"/>
    </source>
</evidence>
<dbReference type="PANTHER" id="PTHR33359">
    <property type="entry name" value="MOLYBDOPTERIN SYNTHASE SULFUR CARRIER SUBUNIT"/>
    <property type="match status" value="1"/>
</dbReference>
<proteinExistence type="predicted"/>
<dbReference type="CDD" id="cd00754">
    <property type="entry name" value="Ubl_MoaD"/>
    <property type="match status" value="1"/>
</dbReference>
<keyword evidence="1" id="KW-0547">Nucleotide-binding</keyword>
<dbReference type="GO" id="GO:0006777">
    <property type="term" value="P:Mo-molybdopterin cofactor biosynthetic process"/>
    <property type="evidence" value="ECO:0007669"/>
    <property type="project" value="InterPro"/>
</dbReference>
<name>A0A1J5R9P3_9ZZZZ</name>
<gene>
    <name evidence="2" type="ORF">GALL_259850</name>
</gene>
<dbReference type="InterPro" id="IPR044672">
    <property type="entry name" value="MOCS2A"/>
</dbReference>
<protein>
    <submittedName>
        <fullName evidence="2">ThiS family protein</fullName>
    </submittedName>
</protein>
<dbReference type="Pfam" id="PF02597">
    <property type="entry name" value="ThiS"/>
    <property type="match status" value="1"/>
</dbReference>
<dbReference type="GO" id="GO:1990133">
    <property type="term" value="C:molybdopterin adenylyltransferase complex"/>
    <property type="evidence" value="ECO:0007669"/>
    <property type="project" value="TreeGrafter"/>
</dbReference>
<organism evidence="2">
    <name type="scientific">mine drainage metagenome</name>
    <dbReference type="NCBI Taxonomy" id="410659"/>
    <lineage>
        <taxon>unclassified sequences</taxon>
        <taxon>metagenomes</taxon>
        <taxon>ecological metagenomes</taxon>
    </lineage>
</organism>